<evidence type="ECO:0000313" key="4">
    <source>
        <dbReference type="Proteomes" id="UP000215545"/>
    </source>
</evidence>
<dbReference type="Pfam" id="PF14149">
    <property type="entry name" value="YhfH"/>
    <property type="match status" value="1"/>
</dbReference>
<organism evidence="2 3">
    <name type="scientific">Domibacillus enclensis</name>
    <dbReference type="NCBI Taxonomy" id="1017273"/>
    <lineage>
        <taxon>Bacteria</taxon>
        <taxon>Bacillati</taxon>
        <taxon>Bacillota</taxon>
        <taxon>Bacilli</taxon>
        <taxon>Bacillales</taxon>
        <taxon>Bacillaceae</taxon>
        <taxon>Domibacillus</taxon>
    </lineage>
</organism>
<name>A0A1N6SL82_9BACI</name>
<reference evidence="2 3" key="1">
    <citation type="submission" date="2017-01" db="EMBL/GenBank/DDBJ databases">
        <authorList>
            <person name="Mah S.A."/>
            <person name="Swanson W.J."/>
            <person name="Moy G.W."/>
            <person name="Vacquier V.D."/>
        </authorList>
    </citation>
    <scope>NUCLEOTIDE SEQUENCE [LARGE SCALE GENOMIC DNA]</scope>
    <source>
        <strain evidence="2 3">NIO-1016</strain>
    </source>
</reference>
<protein>
    <submittedName>
        <fullName evidence="2">YhfH-like protein</fullName>
    </submittedName>
</protein>
<proteinExistence type="predicted"/>
<dbReference type="AlphaFoldDB" id="A0A1N6SL82"/>
<reference evidence="1" key="3">
    <citation type="submission" date="2017-03" db="EMBL/GenBank/DDBJ databases">
        <authorList>
            <person name="Dastager S.G."/>
            <person name="Neurgaonkar P.S."/>
            <person name="Dharne M.S."/>
        </authorList>
    </citation>
    <scope>NUCLEOTIDE SEQUENCE</scope>
    <source>
        <strain evidence="1">DSM 25145</strain>
    </source>
</reference>
<reference evidence="4" key="2">
    <citation type="submission" date="2017-03" db="EMBL/GenBank/DDBJ databases">
        <title>Bacillus sp. V-88(T) DSM27956, whole genome shotgun sequencing project.</title>
        <authorList>
            <person name="Dastager S.G."/>
            <person name="Neurgaonkar P.S."/>
            <person name="Dharne M.S."/>
        </authorList>
    </citation>
    <scope>NUCLEOTIDE SEQUENCE [LARGE SCALE GENOMIC DNA]</scope>
    <source>
        <strain evidence="4">DSM 25145</strain>
    </source>
</reference>
<dbReference type="InterPro" id="IPR025432">
    <property type="entry name" value="YhfH-like"/>
</dbReference>
<dbReference type="Proteomes" id="UP000215545">
    <property type="component" value="Unassembled WGS sequence"/>
</dbReference>
<keyword evidence="4" id="KW-1185">Reference proteome</keyword>
<dbReference type="Proteomes" id="UP000186385">
    <property type="component" value="Unassembled WGS sequence"/>
</dbReference>
<dbReference type="OrthoDB" id="1122256at2"/>
<dbReference type="RefSeq" id="WP_076496227.1">
    <property type="nucleotide sequence ID" value="NZ_FTLX01000002.1"/>
</dbReference>
<evidence type="ECO:0000313" key="2">
    <source>
        <dbReference type="EMBL" id="SIQ41868.1"/>
    </source>
</evidence>
<evidence type="ECO:0000313" key="1">
    <source>
        <dbReference type="EMBL" id="OXS79360.1"/>
    </source>
</evidence>
<gene>
    <name evidence="1" type="ORF">B1B05_06190</name>
    <name evidence="2" type="ORF">SAMN05443094_102463</name>
</gene>
<evidence type="ECO:0000313" key="3">
    <source>
        <dbReference type="Proteomes" id="UP000186385"/>
    </source>
</evidence>
<sequence>MMPLEFYRNIPGKECCQCGAQMMEQHESYHTECERCLSKVEE</sequence>
<dbReference type="EMBL" id="MWSK01000002">
    <property type="protein sequence ID" value="OXS79360.1"/>
    <property type="molecule type" value="Genomic_DNA"/>
</dbReference>
<accession>A0A1N6SL82</accession>
<dbReference type="EMBL" id="FTLX01000002">
    <property type="protein sequence ID" value="SIQ41868.1"/>
    <property type="molecule type" value="Genomic_DNA"/>
</dbReference>